<gene>
    <name evidence="1" type="ORF">S1001342_01816</name>
</gene>
<dbReference type="EMBL" id="CP021509">
    <property type="protein sequence ID" value="ARW48139.1"/>
    <property type="molecule type" value="Genomic_DNA"/>
</dbReference>
<organism evidence="1 2">
    <name type="scientific">Acetobacter pasteurianus subsp. pasteurianus</name>
    <dbReference type="NCBI Taxonomy" id="481145"/>
    <lineage>
        <taxon>Bacteria</taxon>
        <taxon>Pseudomonadati</taxon>
        <taxon>Pseudomonadota</taxon>
        <taxon>Alphaproteobacteria</taxon>
        <taxon>Acetobacterales</taxon>
        <taxon>Acetobacteraceae</taxon>
        <taxon>Acetobacter</taxon>
    </lineage>
</organism>
<name>A0A1Y0XYX8_ACEPA</name>
<dbReference type="AlphaFoldDB" id="A0A1Y0XYX8"/>
<sequence length="157" mass="15980">MSFQTHMNIDPPQAWPGDFASANPRYTTIGGEGACRAGAALTAATFGWLQSDGVTVLNSGTTTPDGFIRRGGQGNIPNYLGNSSMSIPKGFMVTVFPSGDFWVKSAGATTRGASVYCDGTGAIADSAATGAIKTNFIYATAATAAGEMVVITAKPGV</sequence>
<proteinExistence type="predicted"/>
<dbReference type="Pfam" id="PF23982">
    <property type="entry name" value="XM1_gp53_minor_capsid"/>
    <property type="match status" value="1"/>
</dbReference>
<dbReference type="RefSeq" id="WP_087651812.1">
    <property type="nucleotide sequence ID" value="NZ_CP021509.1"/>
</dbReference>
<evidence type="ECO:0000313" key="1">
    <source>
        <dbReference type="EMBL" id="ARW48139.1"/>
    </source>
</evidence>
<dbReference type="Proteomes" id="UP000196205">
    <property type="component" value="Chromosome"/>
</dbReference>
<accession>A0A1Y0XYX8</accession>
<reference evidence="1 2" key="1">
    <citation type="submission" date="2017-05" db="EMBL/GenBank/DDBJ databases">
        <title>Genome sequence of Acetobacter pasteurianus subsp. pasteurianus strain SRCM101342.</title>
        <authorList>
            <person name="Cho S.H."/>
        </authorList>
    </citation>
    <scope>NUCLEOTIDE SEQUENCE [LARGE SCALE GENOMIC DNA]</scope>
    <source>
        <strain evidence="1 2">SRCM101342</strain>
    </source>
</reference>
<dbReference type="InterPro" id="IPR056914">
    <property type="entry name" value="Gp53-like"/>
</dbReference>
<protein>
    <submittedName>
        <fullName evidence="1">Uncharacterized protein</fullName>
    </submittedName>
</protein>
<dbReference type="OrthoDB" id="7224958at2"/>
<evidence type="ECO:0000313" key="2">
    <source>
        <dbReference type="Proteomes" id="UP000196205"/>
    </source>
</evidence>